<accession>A0A6C2C9A7</accession>
<comment type="catalytic activity">
    <reaction evidence="1 11">
        <text>[protein]-peptidylproline (omega=180) = [protein]-peptidylproline (omega=0)</text>
        <dbReference type="Rhea" id="RHEA:16237"/>
        <dbReference type="Rhea" id="RHEA-COMP:10747"/>
        <dbReference type="Rhea" id="RHEA-COMP:10748"/>
        <dbReference type="ChEBI" id="CHEBI:83833"/>
        <dbReference type="ChEBI" id="CHEBI:83834"/>
        <dbReference type="EC" id="5.2.1.8"/>
    </reaction>
</comment>
<evidence type="ECO:0000256" key="11">
    <source>
        <dbReference type="HAMAP-Rule" id="MF_01145"/>
    </source>
</evidence>
<evidence type="ECO:0000256" key="6">
    <source>
        <dbReference type="ARBA" id="ARBA00023110"/>
    </source>
</evidence>
<dbReference type="InterPro" id="IPR027304">
    <property type="entry name" value="Trigger_fact/SurA_dom_sf"/>
</dbReference>
<evidence type="ECO:0000256" key="4">
    <source>
        <dbReference type="ARBA" id="ARBA00022475"/>
    </source>
</evidence>
<keyword evidence="8" id="KW-0564">Palmitate</keyword>
<dbReference type="Proteomes" id="UP000371977">
    <property type="component" value="Unassembled WGS sequence"/>
</dbReference>
<dbReference type="PANTHER" id="PTHR47245:SF1">
    <property type="entry name" value="FOLDASE PROTEIN PRSA"/>
    <property type="match status" value="1"/>
</dbReference>
<keyword evidence="10" id="KW-0449">Lipoprotein</keyword>
<evidence type="ECO:0000256" key="5">
    <source>
        <dbReference type="ARBA" id="ARBA00022729"/>
    </source>
</evidence>
<dbReference type="GO" id="GO:0006457">
    <property type="term" value="P:protein folding"/>
    <property type="evidence" value="ECO:0007669"/>
    <property type="project" value="UniProtKB-UniRule"/>
</dbReference>
<dbReference type="EC" id="5.2.1.8" evidence="11"/>
<dbReference type="EMBL" id="SDGZ01000010">
    <property type="protein sequence ID" value="TYC50216.1"/>
    <property type="molecule type" value="Genomic_DNA"/>
</dbReference>
<evidence type="ECO:0000256" key="13">
    <source>
        <dbReference type="SAM" id="Phobius"/>
    </source>
</evidence>
<sequence length="310" mass="32878">MWKKIIAVIVVVGIAVGLAIWGLGGSKSLATSNAGSITEADYVSSVKQTSAGQQTMANMIIQKVLDKNYGKQVTNKAVNASYSSVESEYGSSFSAQLASNGLTETTFRDSIRLQALERAAVKANKKFSTADLKEAYASYTPNMNVSVIEVADESTAKDLISKLDDGSDFATLAKDNSTDSETKDNGGKMPAFDSTSQTVDANVVKAATELKKGEYTKTAVKSTSGAYYIIKMNSIAEKKSFKSLKSKMEEIKLDAAMQDQSTVQGIIGQELAKADVSIKDSDLKNVLQQYSTAAAAMKTSSTSSSSSSSN</sequence>
<dbReference type="AlphaFoldDB" id="A0A6C2C9A7"/>
<comment type="function">
    <text evidence="11">Plays a major role in protein secretion by helping the post-translocational extracellular folding of several secreted proteins.</text>
</comment>
<evidence type="ECO:0000313" key="16">
    <source>
        <dbReference type="Proteomes" id="UP000371977"/>
    </source>
</evidence>
<dbReference type="InterPro" id="IPR023059">
    <property type="entry name" value="Foldase_PrsA"/>
</dbReference>
<dbReference type="InterPro" id="IPR046357">
    <property type="entry name" value="PPIase_dom_sf"/>
</dbReference>
<feature type="compositionally biased region" description="Basic and acidic residues" evidence="12">
    <location>
        <begin position="176"/>
        <end position="186"/>
    </location>
</feature>
<keyword evidence="4 11" id="KW-1003">Cell membrane</keyword>
<keyword evidence="7 11" id="KW-0472">Membrane</keyword>
<evidence type="ECO:0000256" key="2">
    <source>
        <dbReference type="ARBA" id="ARBA00004193"/>
    </source>
</evidence>
<dbReference type="HAMAP" id="MF_01145">
    <property type="entry name" value="Foldase_PrsA"/>
    <property type="match status" value="1"/>
</dbReference>
<dbReference type="SUPFAM" id="SSF54534">
    <property type="entry name" value="FKBP-like"/>
    <property type="match status" value="1"/>
</dbReference>
<keyword evidence="13" id="KW-0812">Transmembrane</keyword>
<dbReference type="PROSITE" id="PS50198">
    <property type="entry name" value="PPIC_PPIASE_2"/>
    <property type="match status" value="1"/>
</dbReference>
<evidence type="ECO:0000256" key="9">
    <source>
        <dbReference type="ARBA" id="ARBA00023235"/>
    </source>
</evidence>
<evidence type="ECO:0000256" key="7">
    <source>
        <dbReference type="ARBA" id="ARBA00023136"/>
    </source>
</evidence>
<evidence type="ECO:0000256" key="12">
    <source>
        <dbReference type="SAM" id="MobiDB-lite"/>
    </source>
</evidence>
<evidence type="ECO:0000256" key="3">
    <source>
        <dbReference type="ARBA" id="ARBA00006071"/>
    </source>
</evidence>
<feature type="transmembrane region" description="Helical" evidence="13">
    <location>
        <begin position="5"/>
        <end position="24"/>
    </location>
</feature>
<reference evidence="15 16" key="1">
    <citation type="submission" date="2019-01" db="EMBL/GenBank/DDBJ databases">
        <title>Weissella sp. nov., a novel lactic acid bacterium isolated from animal feces.</title>
        <authorList>
            <person name="Wang L.-T."/>
        </authorList>
    </citation>
    <scope>NUCLEOTIDE SEQUENCE [LARGE SCALE GENOMIC DNA]</scope>
    <source>
        <strain evidence="15 16">8H-2</strain>
    </source>
</reference>
<keyword evidence="9 11" id="KW-0413">Isomerase</keyword>
<keyword evidence="13" id="KW-1133">Transmembrane helix</keyword>
<organism evidence="15 16">
    <name type="scientific">Weissella muntiaci</name>
    <dbReference type="NCBI Taxonomy" id="2508881"/>
    <lineage>
        <taxon>Bacteria</taxon>
        <taxon>Bacillati</taxon>
        <taxon>Bacillota</taxon>
        <taxon>Bacilli</taxon>
        <taxon>Lactobacillales</taxon>
        <taxon>Lactobacillaceae</taxon>
        <taxon>Weissella</taxon>
    </lineage>
</organism>
<dbReference type="OrthoDB" id="14196at2"/>
<dbReference type="RefSeq" id="WP_148622298.1">
    <property type="nucleotide sequence ID" value="NZ_SDGZ01000010.1"/>
</dbReference>
<comment type="subcellular location">
    <subcellularLocation>
        <location evidence="2">Cell membrane</location>
        <topology evidence="2">Lipid-anchor</topology>
    </subcellularLocation>
</comment>
<evidence type="ECO:0000313" key="15">
    <source>
        <dbReference type="EMBL" id="TYC50216.1"/>
    </source>
</evidence>
<keyword evidence="5 11" id="KW-0732">Signal</keyword>
<name>A0A6C2C9A7_9LACO</name>
<evidence type="ECO:0000256" key="8">
    <source>
        <dbReference type="ARBA" id="ARBA00023139"/>
    </source>
</evidence>
<dbReference type="InterPro" id="IPR000297">
    <property type="entry name" value="PPIase_PpiC"/>
</dbReference>
<feature type="region of interest" description="Disordered" evidence="12">
    <location>
        <begin position="173"/>
        <end position="194"/>
    </location>
</feature>
<keyword evidence="16" id="KW-1185">Reference proteome</keyword>
<comment type="similarity">
    <text evidence="3 11">Belongs to the PrsA family.</text>
</comment>
<evidence type="ECO:0000259" key="14">
    <source>
        <dbReference type="PROSITE" id="PS50198"/>
    </source>
</evidence>
<dbReference type="Pfam" id="PF00639">
    <property type="entry name" value="Rotamase"/>
    <property type="match status" value="1"/>
</dbReference>
<evidence type="ECO:0000256" key="1">
    <source>
        <dbReference type="ARBA" id="ARBA00000971"/>
    </source>
</evidence>
<feature type="domain" description="PpiC" evidence="14">
    <location>
        <begin position="140"/>
        <end position="233"/>
    </location>
</feature>
<gene>
    <name evidence="11" type="primary">prsA</name>
    <name evidence="15" type="ORF">ESZ50_03945</name>
</gene>
<comment type="caution">
    <text evidence="15">The sequence shown here is derived from an EMBL/GenBank/DDBJ whole genome shotgun (WGS) entry which is preliminary data.</text>
</comment>
<evidence type="ECO:0000256" key="10">
    <source>
        <dbReference type="ARBA" id="ARBA00023288"/>
    </source>
</evidence>
<keyword evidence="6 11" id="KW-0697">Rotamase</keyword>
<dbReference type="SUPFAM" id="SSF109998">
    <property type="entry name" value="Triger factor/SurA peptide-binding domain-like"/>
    <property type="match status" value="1"/>
</dbReference>
<dbReference type="InterPro" id="IPR050245">
    <property type="entry name" value="PrsA_foldase"/>
</dbReference>
<dbReference type="GO" id="GO:0005886">
    <property type="term" value="C:plasma membrane"/>
    <property type="evidence" value="ECO:0007669"/>
    <property type="project" value="UniProtKB-SubCell"/>
</dbReference>
<dbReference type="PANTHER" id="PTHR47245">
    <property type="entry name" value="PEPTIDYLPROLYL ISOMERASE"/>
    <property type="match status" value="1"/>
</dbReference>
<protein>
    <recommendedName>
        <fullName evidence="11">Foldase protein PrsA</fullName>
        <ecNumber evidence="11">5.2.1.8</ecNumber>
    </recommendedName>
</protein>
<dbReference type="Gene3D" id="3.10.50.40">
    <property type="match status" value="1"/>
</dbReference>
<dbReference type="GO" id="GO:0003755">
    <property type="term" value="F:peptidyl-prolyl cis-trans isomerase activity"/>
    <property type="evidence" value="ECO:0007669"/>
    <property type="project" value="UniProtKB-UniRule"/>
</dbReference>
<proteinExistence type="inferred from homology"/>